<evidence type="ECO:0000256" key="10">
    <source>
        <dbReference type="SAM" id="Phobius"/>
    </source>
</evidence>
<reference evidence="13" key="1">
    <citation type="submission" date="2023-02" db="EMBL/GenBank/DDBJ databases">
        <authorList>
            <person name="Palmer J.M."/>
        </authorList>
    </citation>
    <scope>NUCLEOTIDE SEQUENCE</scope>
    <source>
        <strain evidence="13">FW57</strain>
    </source>
</reference>
<dbReference type="Proteomes" id="UP001197093">
    <property type="component" value="Unassembled WGS sequence"/>
</dbReference>
<dbReference type="InterPro" id="IPR021109">
    <property type="entry name" value="Peptidase_aspartic_dom_sf"/>
</dbReference>
<evidence type="ECO:0000256" key="7">
    <source>
        <dbReference type="ARBA" id="ARBA00068059"/>
    </source>
</evidence>
<keyword evidence="10" id="KW-1133">Transmembrane helix</keyword>
<evidence type="ECO:0000256" key="6">
    <source>
        <dbReference type="ARBA" id="ARBA00067536"/>
    </source>
</evidence>
<dbReference type="GO" id="GO:0006508">
    <property type="term" value="P:proteolysis"/>
    <property type="evidence" value="ECO:0007669"/>
    <property type="project" value="UniProtKB-KW"/>
</dbReference>
<accession>A0AAD4F492</accession>
<dbReference type="SUPFAM" id="SSF50630">
    <property type="entry name" value="Acid proteases"/>
    <property type="match status" value="1"/>
</dbReference>
<dbReference type="GO" id="GO:0004190">
    <property type="term" value="F:aspartic-type endopeptidase activity"/>
    <property type="evidence" value="ECO:0007669"/>
    <property type="project" value="UniProtKB-KW"/>
</dbReference>
<keyword evidence="5 9" id="KW-0378">Hydrolase</keyword>
<keyword evidence="10" id="KW-0472">Membrane</keyword>
<evidence type="ECO:0000256" key="8">
    <source>
        <dbReference type="PIRSR" id="PIRSR601461-1"/>
    </source>
</evidence>
<gene>
    <name evidence="13" type="ORF">NEMBOFW57_002932</name>
</gene>
<evidence type="ECO:0000256" key="5">
    <source>
        <dbReference type="ARBA" id="ARBA00022801"/>
    </source>
</evidence>
<evidence type="ECO:0000256" key="1">
    <source>
        <dbReference type="ARBA" id="ARBA00007447"/>
    </source>
</evidence>
<proteinExistence type="inferred from homology"/>
<dbReference type="InterPro" id="IPR033876">
    <property type="entry name" value="SAP-like"/>
</dbReference>
<evidence type="ECO:0000256" key="4">
    <source>
        <dbReference type="ARBA" id="ARBA00022750"/>
    </source>
</evidence>
<evidence type="ECO:0000313" key="14">
    <source>
        <dbReference type="Proteomes" id="UP001197093"/>
    </source>
</evidence>
<evidence type="ECO:0000256" key="3">
    <source>
        <dbReference type="ARBA" id="ARBA00022729"/>
    </source>
</evidence>
<dbReference type="InterPro" id="IPR001461">
    <property type="entry name" value="Aspartic_peptidase_A1"/>
</dbReference>
<dbReference type="PROSITE" id="PS51767">
    <property type="entry name" value="PEPTIDASE_A1"/>
    <property type="match status" value="1"/>
</dbReference>
<organism evidence="13 14">
    <name type="scientific">Staphylotrichum longicolle</name>
    <dbReference type="NCBI Taxonomy" id="669026"/>
    <lineage>
        <taxon>Eukaryota</taxon>
        <taxon>Fungi</taxon>
        <taxon>Dikarya</taxon>
        <taxon>Ascomycota</taxon>
        <taxon>Pezizomycotina</taxon>
        <taxon>Sordariomycetes</taxon>
        <taxon>Sordariomycetidae</taxon>
        <taxon>Sordariales</taxon>
        <taxon>Chaetomiaceae</taxon>
        <taxon>Staphylotrichum</taxon>
    </lineage>
</organism>
<keyword evidence="4 9" id="KW-0064">Aspartyl protease</keyword>
<comment type="caution">
    <text evidence="13">The sequence shown here is derived from an EMBL/GenBank/DDBJ whole genome shotgun (WGS) entry which is preliminary data.</text>
</comment>
<dbReference type="Pfam" id="PF00026">
    <property type="entry name" value="Asp"/>
    <property type="match status" value="1"/>
</dbReference>
<evidence type="ECO:0000256" key="2">
    <source>
        <dbReference type="ARBA" id="ARBA00022670"/>
    </source>
</evidence>
<evidence type="ECO:0000256" key="9">
    <source>
        <dbReference type="RuleBase" id="RU000454"/>
    </source>
</evidence>
<feature type="transmembrane region" description="Helical" evidence="10">
    <location>
        <begin position="476"/>
        <end position="495"/>
    </location>
</feature>
<feature type="active site" evidence="8">
    <location>
        <position position="283"/>
    </location>
</feature>
<feature type="signal peptide" evidence="11">
    <location>
        <begin position="1"/>
        <end position="19"/>
    </location>
</feature>
<evidence type="ECO:0000313" key="13">
    <source>
        <dbReference type="EMBL" id="KAG7292887.1"/>
    </source>
</evidence>
<dbReference type="PANTHER" id="PTHR47966:SF65">
    <property type="entry name" value="ASPARTIC-TYPE ENDOPEPTIDASE"/>
    <property type="match status" value="1"/>
</dbReference>
<comment type="similarity">
    <text evidence="1 9">Belongs to the peptidase A1 family.</text>
</comment>
<dbReference type="AlphaFoldDB" id="A0AAD4F492"/>
<dbReference type="FunFam" id="2.40.70.10:FF:000011">
    <property type="entry name" value="Aspartic protease"/>
    <property type="match status" value="1"/>
</dbReference>
<dbReference type="PRINTS" id="PR00792">
    <property type="entry name" value="PEPSIN"/>
</dbReference>
<keyword evidence="14" id="KW-1185">Reference proteome</keyword>
<name>A0AAD4F492_9PEZI</name>
<dbReference type="PROSITE" id="PS00141">
    <property type="entry name" value="ASP_PROTEASE"/>
    <property type="match status" value="1"/>
</dbReference>
<feature type="chain" id="PRO_5042028441" description="Probable aspartic-type endopeptidase OPSB" evidence="11">
    <location>
        <begin position="20"/>
        <end position="496"/>
    </location>
</feature>
<keyword evidence="10" id="KW-0812">Transmembrane</keyword>
<keyword evidence="3 11" id="KW-0732">Signal</keyword>
<sequence>MKGRAVAAIGALIVGGAHASASGNGVVQWDIQRSQRPQEFRRLRNRASTFEETITNEQARGGYFATCRLGTPAQNLTLQLDTGSSDIWVPDSNARVCTKKTGQGCALGTFTPDQSTTFVVVGQGDFNISYVDGSSSIGDYFTDVFEIGGATLRNMTMGLGIETDISYGLVGVGYAVNEAIVGTTKSLSSVYPNLPVNMVDEGLINTVAYSLWLNDLDASSGNILFGGIDTKKYKGDLTRIDIYPTVQNLFTAFLVALTSLEGVSSSGSDTLTSQHFPVPVVLDSGTTLSYLPTDLASQLWKEVGAIYSHDFGAAVLPCSMQNSKGYFSFGFAGPNGPRINVTMDELVLDVTSGQPPVFASGRYKGQDVCEFGVQNFSSAPYLLGDTFLRSAYVVYDLVNNQVGIAATDFNSTDSNVVAFPSMSAQIPSATVAPDQSEVTNQPTVTSPGYAASKGFTETGEASAAAGMPAAFGTGHLVMVGVTMVLTALGSGVFLIL</sequence>
<feature type="active site" evidence="8">
    <location>
        <position position="81"/>
    </location>
</feature>
<dbReference type="Gene3D" id="2.40.70.10">
    <property type="entry name" value="Acid Proteases"/>
    <property type="match status" value="2"/>
</dbReference>
<dbReference type="EMBL" id="JAHCVI010000001">
    <property type="protein sequence ID" value="KAG7292887.1"/>
    <property type="molecule type" value="Genomic_DNA"/>
</dbReference>
<keyword evidence="2 9" id="KW-0645">Protease</keyword>
<protein>
    <recommendedName>
        <fullName evidence="7">Probable aspartic-type endopeptidase OPSB</fullName>
    </recommendedName>
    <alternativeName>
        <fullName evidence="6">Probable aspartic-type endopeptidase opsB</fullName>
    </alternativeName>
</protein>
<feature type="domain" description="Peptidase A1" evidence="12">
    <location>
        <begin position="63"/>
        <end position="405"/>
    </location>
</feature>
<evidence type="ECO:0000259" key="12">
    <source>
        <dbReference type="PROSITE" id="PS51767"/>
    </source>
</evidence>
<dbReference type="InterPro" id="IPR001969">
    <property type="entry name" value="Aspartic_peptidase_AS"/>
</dbReference>
<dbReference type="InterPro" id="IPR033121">
    <property type="entry name" value="PEPTIDASE_A1"/>
</dbReference>
<evidence type="ECO:0000256" key="11">
    <source>
        <dbReference type="SAM" id="SignalP"/>
    </source>
</evidence>
<dbReference type="PANTHER" id="PTHR47966">
    <property type="entry name" value="BETA-SITE APP-CLEAVING ENZYME, ISOFORM A-RELATED"/>
    <property type="match status" value="1"/>
</dbReference>
<dbReference type="CDD" id="cd05474">
    <property type="entry name" value="SAP_like"/>
    <property type="match status" value="1"/>
</dbReference>